<keyword evidence="6" id="KW-1133">Transmembrane helix</keyword>
<organism evidence="8 9">
    <name type="scientific">Brevibacterium aurantiacum</name>
    <dbReference type="NCBI Taxonomy" id="273384"/>
    <lineage>
        <taxon>Bacteria</taxon>
        <taxon>Bacillati</taxon>
        <taxon>Actinomycetota</taxon>
        <taxon>Actinomycetes</taxon>
        <taxon>Micrococcales</taxon>
        <taxon>Brevibacteriaceae</taxon>
        <taxon>Brevibacterium</taxon>
    </lineage>
</organism>
<dbReference type="EC" id="2.7.13.3" evidence="2"/>
<evidence type="ECO:0000313" key="9">
    <source>
        <dbReference type="Proteomes" id="UP000283000"/>
    </source>
</evidence>
<feature type="domain" description="Histidine kinase" evidence="7">
    <location>
        <begin position="169"/>
        <end position="362"/>
    </location>
</feature>
<evidence type="ECO:0000256" key="3">
    <source>
        <dbReference type="ARBA" id="ARBA00022553"/>
    </source>
</evidence>
<feature type="transmembrane region" description="Helical" evidence="6">
    <location>
        <begin position="44"/>
        <end position="65"/>
    </location>
</feature>
<protein>
    <recommendedName>
        <fullName evidence="2">histidine kinase</fullName>
        <ecNumber evidence="2">2.7.13.3</ecNumber>
    </recommendedName>
</protein>
<reference evidence="8 9" key="1">
    <citation type="submission" date="2017-12" db="EMBL/GenBank/DDBJ databases">
        <authorList>
            <person name="Levesque S."/>
        </authorList>
    </citation>
    <scope>NUCLEOTIDE SEQUENCE [LARGE SCALE GENOMIC DNA]</scope>
    <source>
        <strain evidence="8 9">SMQ-1417</strain>
    </source>
</reference>
<evidence type="ECO:0000259" key="7">
    <source>
        <dbReference type="PROSITE" id="PS50109"/>
    </source>
</evidence>
<keyword evidence="4 8" id="KW-0418">Kinase</keyword>
<dbReference type="PANTHER" id="PTHR43547:SF2">
    <property type="entry name" value="HYBRID SIGNAL TRANSDUCTION HISTIDINE KINASE C"/>
    <property type="match status" value="1"/>
</dbReference>
<dbReference type="EMBL" id="CP025330">
    <property type="protein sequence ID" value="AZT94655.1"/>
    <property type="molecule type" value="Genomic_DNA"/>
</dbReference>
<name>A0A3Q9NX38_BREAU</name>
<dbReference type="SUPFAM" id="SSF55874">
    <property type="entry name" value="ATPase domain of HSP90 chaperone/DNA topoisomerase II/histidine kinase"/>
    <property type="match status" value="1"/>
</dbReference>
<feature type="transmembrane region" description="Helical" evidence="6">
    <location>
        <begin position="71"/>
        <end position="92"/>
    </location>
</feature>
<dbReference type="Gene3D" id="3.30.565.10">
    <property type="entry name" value="Histidine kinase-like ATPase, C-terminal domain"/>
    <property type="match status" value="1"/>
</dbReference>
<proteinExistence type="predicted"/>
<dbReference type="InterPro" id="IPR036890">
    <property type="entry name" value="HATPase_C_sf"/>
</dbReference>
<dbReference type="Pfam" id="PF02518">
    <property type="entry name" value="HATPase_c"/>
    <property type="match status" value="1"/>
</dbReference>
<keyword evidence="3" id="KW-0597">Phosphoprotein</keyword>
<evidence type="ECO:0000256" key="6">
    <source>
        <dbReference type="SAM" id="Phobius"/>
    </source>
</evidence>
<comment type="catalytic activity">
    <reaction evidence="1">
        <text>ATP + protein L-histidine = ADP + protein N-phospho-L-histidine.</text>
        <dbReference type="EC" id="2.7.13.3"/>
    </reaction>
</comment>
<evidence type="ECO:0000313" key="8">
    <source>
        <dbReference type="EMBL" id="AZT94655.1"/>
    </source>
</evidence>
<keyword evidence="6" id="KW-0472">Membrane</keyword>
<dbReference type="InterPro" id="IPR003594">
    <property type="entry name" value="HATPase_dom"/>
</dbReference>
<gene>
    <name evidence="8" type="ORF">CXR23_17110</name>
</gene>
<dbReference type="InterPro" id="IPR005467">
    <property type="entry name" value="His_kinase_dom"/>
</dbReference>
<reference evidence="8 9" key="2">
    <citation type="submission" date="2019-01" db="EMBL/GenBank/DDBJ databases">
        <title>Comparative genomic analysis of Brevibacterium aurantiacum sheds light on its evolution and its adaptation to smear-ripened cheeses.</title>
        <authorList>
            <person name="Moineau S."/>
        </authorList>
    </citation>
    <scope>NUCLEOTIDE SEQUENCE [LARGE SCALE GENOMIC DNA]</scope>
    <source>
        <strain evidence="8 9">SMQ-1417</strain>
    </source>
</reference>
<dbReference type="AlphaFoldDB" id="A0A3Q9NX38"/>
<dbReference type="PROSITE" id="PS50109">
    <property type="entry name" value="HIS_KIN"/>
    <property type="match status" value="1"/>
</dbReference>
<feature type="transmembrane region" description="Helical" evidence="6">
    <location>
        <begin position="12"/>
        <end position="32"/>
    </location>
</feature>
<dbReference type="Proteomes" id="UP000283000">
    <property type="component" value="Chromosome"/>
</dbReference>
<evidence type="ECO:0000256" key="4">
    <source>
        <dbReference type="ARBA" id="ARBA00022777"/>
    </source>
</evidence>
<dbReference type="InterPro" id="IPR004358">
    <property type="entry name" value="Sig_transdc_His_kin-like_C"/>
</dbReference>
<evidence type="ECO:0000256" key="5">
    <source>
        <dbReference type="ARBA" id="ARBA00023012"/>
    </source>
</evidence>
<keyword evidence="5" id="KW-0902">Two-component regulatory system</keyword>
<dbReference type="SMART" id="SM00387">
    <property type="entry name" value="HATPase_c"/>
    <property type="match status" value="1"/>
</dbReference>
<sequence>MMLPLPEMAAIFLVAIVCSAGIGIIGVGALWLSRRRSLRARLSIIVATTLVSVLTGMVAISAAMYLSEHDLYVFLTVALASLLSTMVVTWFLGRLIAREYEDLRSLTAEMGEGHRLGDLSDPKDVSETALLRAELVATSRKLADSRDEVAALDRSRRELIAWIAKIRIQIDRLSRMVDDLFALSRIQSGALELETIDVSLYDLVSDAVSDLRPVAAAKGIAVHERGLTDVIVAGDPRELTRVVENLLMNALQHSSQDTEVVLETSRNGEGQAVLTVSDTGGGVPAEALTEVFTTGWRGSPARTPDDDLITGDPTVNGGGVLTSNAGLGLAIVRGIVEAHSGTVGVSNTESGARFEVCLPAIAPAV</sequence>
<dbReference type="RefSeq" id="WP_127363231.1">
    <property type="nucleotide sequence ID" value="NZ_CP025330.1"/>
</dbReference>
<dbReference type="PANTHER" id="PTHR43547">
    <property type="entry name" value="TWO-COMPONENT HISTIDINE KINASE"/>
    <property type="match status" value="1"/>
</dbReference>
<evidence type="ECO:0000256" key="1">
    <source>
        <dbReference type="ARBA" id="ARBA00000085"/>
    </source>
</evidence>
<accession>A0A3Q9NX38</accession>
<dbReference type="GO" id="GO:0000155">
    <property type="term" value="F:phosphorelay sensor kinase activity"/>
    <property type="evidence" value="ECO:0007669"/>
    <property type="project" value="TreeGrafter"/>
</dbReference>
<keyword evidence="4 8" id="KW-0808">Transferase</keyword>
<keyword evidence="6" id="KW-0812">Transmembrane</keyword>
<evidence type="ECO:0000256" key="2">
    <source>
        <dbReference type="ARBA" id="ARBA00012438"/>
    </source>
</evidence>
<dbReference type="PRINTS" id="PR00344">
    <property type="entry name" value="BCTRLSENSOR"/>
</dbReference>